<organism evidence="1 2">
    <name type="scientific">Chaetomium tenue</name>
    <dbReference type="NCBI Taxonomy" id="1854479"/>
    <lineage>
        <taxon>Eukaryota</taxon>
        <taxon>Fungi</taxon>
        <taxon>Dikarya</taxon>
        <taxon>Ascomycota</taxon>
        <taxon>Pezizomycotina</taxon>
        <taxon>Sordariomycetes</taxon>
        <taxon>Sordariomycetidae</taxon>
        <taxon>Sordariales</taxon>
        <taxon>Chaetomiaceae</taxon>
        <taxon>Chaetomium</taxon>
    </lineage>
</organism>
<keyword evidence="2" id="KW-1185">Reference proteome</keyword>
<name>A0ACB7P581_9PEZI</name>
<protein>
    <submittedName>
        <fullName evidence="1">Uncharacterized protein</fullName>
    </submittedName>
</protein>
<dbReference type="EMBL" id="JAGIZQ010000005">
    <property type="protein sequence ID" value="KAH6628354.1"/>
    <property type="molecule type" value="Genomic_DNA"/>
</dbReference>
<comment type="caution">
    <text evidence="1">The sequence shown here is derived from an EMBL/GenBank/DDBJ whole genome shotgun (WGS) entry which is preliminary data.</text>
</comment>
<dbReference type="Proteomes" id="UP000724584">
    <property type="component" value="Unassembled WGS sequence"/>
</dbReference>
<gene>
    <name evidence="1" type="ORF">F5144DRAFT_578768</name>
</gene>
<reference evidence="1 2" key="1">
    <citation type="journal article" date="2021" name="Nat. Commun.">
        <title>Genetic determinants of endophytism in the Arabidopsis root mycobiome.</title>
        <authorList>
            <person name="Mesny F."/>
            <person name="Miyauchi S."/>
            <person name="Thiergart T."/>
            <person name="Pickel B."/>
            <person name="Atanasova L."/>
            <person name="Karlsson M."/>
            <person name="Huettel B."/>
            <person name="Barry K.W."/>
            <person name="Haridas S."/>
            <person name="Chen C."/>
            <person name="Bauer D."/>
            <person name="Andreopoulos W."/>
            <person name="Pangilinan J."/>
            <person name="LaButti K."/>
            <person name="Riley R."/>
            <person name="Lipzen A."/>
            <person name="Clum A."/>
            <person name="Drula E."/>
            <person name="Henrissat B."/>
            <person name="Kohler A."/>
            <person name="Grigoriev I.V."/>
            <person name="Martin F.M."/>
            <person name="Hacquard S."/>
        </authorList>
    </citation>
    <scope>NUCLEOTIDE SEQUENCE [LARGE SCALE GENOMIC DNA]</scope>
    <source>
        <strain evidence="1 2">MPI-SDFR-AT-0079</strain>
    </source>
</reference>
<accession>A0ACB7P581</accession>
<sequence length="162" mass="18105">MTSSWRTIIHLIYKSKRWCRFTASQKSNQFINSSILLVTLSHRNITMQSNVGNSQVYEAGDRRNAKASETGSGTRYHEGPANAHLQNDPKDQRSLSNRAAAEVSDEQKEESQETSLHKQDLTLPAKVHGNEPSRGAKIDAELQAEDEAVLKKKGENMPGKKM</sequence>
<proteinExistence type="predicted"/>
<evidence type="ECO:0000313" key="1">
    <source>
        <dbReference type="EMBL" id="KAH6628354.1"/>
    </source>
</evidence>
<evidence type="ECO:0000313" key="2">
    <source>
        <dbReference type="Proteomes" id="UP000724584"/>
    </source>
</evidence>